<dbReference type="GO" id="GO:0006508">
    <property type="term" value="P:proteolysis"/>
    <property type="evidence" value="ECO:0007669"/>
    <property type="project" value="TreeGrafter"/>
</dbReference>
<evidence type="ECO:0000256" key="2">
    <source>
        <dbReference type="ARBA" id="ARBA00008766"/>
    </source>
</evidence>
<comment type="similarity">
    <text evidence="2">Belongs to the peptidase M24B family.</text>
</comment>
<evidence type="ECO:0000259" key="6">
    <source>
        <dbReference type="SMART" id="SM01011"/>
    </source>
</evidence>
<dbReference type="GO" id="GO:0070006">
    <property type="term" value="F:metalloaminopeptidase activity"/>
    <property type="evidence" value="ECO:0007669"/>
    <property type="project" value="InterPro"/>
</dbReference>
<evidence type="ECO:0000313" key="7">
    <source>
        <dbReference type="EMBL" id="EQD43326.1"/>
    </source>
</evidence>
<dbReference type="InterPro" id="IPR036005">
    <property type="entry name" value="Creatinase/aminopeptidase-like"/>
</dbReference>
<protein>
    <submittedName>
        <fullName evidence="7">Xaa-Pro aminopeptidase I</fullName>
    </submittedName>
</protein>
<dbReference type="InterPro" id="IPR052433">
    <property type="entry name" value="X-Pro_dipept-like"/>
</dbReference>
<dbReference type="SMART" id="SM01011">
    <property type="entry name" value="AMP_N"/>
    <property type="match status" value="1"/>
</dbReference>
<dbReference type="Gene3D" id="3.90.230.10">
    <property type="entry name" value="Creatinase/methionine aminopeptidase superfamily"/>
    <property type="match status" value="1"/>
</dbReference>
<evidence type="ECO:0000256" key="1">
    <source>
        <dbReference type="ARBA" id="ARBA00001936"/>
    </source>
</evidence>
<sequence length="284" mass="31405">MDPVNPRARARHDRTPPAALLEFITTGWEQPERPVVSPISGVELCQARRQALSEHFPGLLVVVPSGVARTRANDTEYRFRPATDFLYLVGEGEPDEVLVLEPRADGGHRARLYAEPEADFSRSDFFTDRVKGVFWVGPRRGLAATSTRFGIEARPVAELKATIHAHDRGVVLRGVDARVDSLAQDLAGPDQELKTHLSEMRLIKDGLEVELLQEAVDLTRLAFEDVIQALPECGTERDVEVAFFRRARSQGNDTGYLTIAAAGSHATVLHWSQNTGEVRPGELL</sequence>
<keyword evidence="4" id="KW-0378">Hydrolase</keyword>
<dbReference type="PANTHER" id="PTHR43226">
    <property type="entry name" value="XAA-PRO AMINOPEPTIDASE 3"/>
    <property type="match status" value="1"/>
</dbReference>
<proteinExistence type="inferred from homology"/>
<dbReference type="InterPro" id="IPR029149">
    <property type="entry name" value="Creatin/AminoP/Spt16_N"/>
</dbReference>
<reference evidence="7" key="1">
    <citation type="submission" date="2013-08" db="EMBL/GenBank/DDBJ databases">
        <authorList>
            <person name="Mendez C."/>
            <person name="Richter M."/>
            <person name="Ferrer M."/>
            <person name="Sanchez J."/>
        </authorList>
    </citation>
    <scope>NUCLEOTIDE SEQUENCE</scope>
</reference>
<gene>
    <name evidence="7" type="ORF">B1A_15564</name>
</gene>
<evidence type="ECO:0000256" key="5">
    <source>
        <dbReference type="ARBA" id="ARBA00023211"/>
    </source>
</evidence>
<dbReference type="GO" id="GO:0005829">
    <property type="term" value="C:cytosol"/>
    <property type="evidence" value="ECO:0007669"/>
    <property type="project" value="TreeGrafter"/>
</dbReference>
<keyword evidence="3" id="KW-0479">Metal-binding</keyword>
<keyword evidence="7" id="KW-0645">Protease</keyword>
<organism evidence="7">
    <name type="scientific">mine drainage metagenome</name>
    <dbReference type="NCBI Taxonomy" id="410659"/>
    <lineage>
        <taxon>unclassified sequences</taxon>
        <taxon>metagenomes</taxon>
        <taxon>ecological metagenomes</taxon>
    </lineage>
</organism>
<dbReference type="SUPFAM" id="SSF53092">
    <property type="entry name" value="Creatinase/prolidase N-terminal domain"/>
    <property type="match status" value="1"/>
</dbReference>
<evidence type="ECO:0000256" key="3">
    <source>
        <dbReference type="ARBA" id="ARBA00022723"/>
    </source>
</evidence>
<feature type="non-terminal residue" evidence="7">
    <location>
        <position position="284"/>
    </location>
</feature>
<keyword evidence="5" id="KW-0464">Manganese</keyword>
<dbReference type="SUPFAM" id="SSF55920">
    <property type="entry name" value="Creatinase/aminopeptidase"/>
    <property type="match status" value="1"/>
</dbReference>
<comment type="caution">
    <text evidence="7">The sequence shown here is derived from an EMBL/GenBank/DDBJ whole genome shotgun (WGS) entry which is preliminary data.</text>
</comment>
<dbReference type="EMBL" id="AUZX01011418">
    <property type="protein sequence ID" value="EQD43326.1"/>
    <property type="molecule type" value="Genomic_DNA"/>
</dbReference>
<comment type="cofactor">
    <cofactor evidence="1">
        <name>Mn(2+)</name>
        <dbReference type="ChEBI" id="CHEBI:29035"/>
    </cofactor>
</comment>
<keyword evidence="7" id="KW-0031">Aminopeptidase</keyword>
<dbReference type="AlphaFoldDB" id="T0Z5L0"/>
<dbReference type="PANTHER" id="PTHR43226:SF4">
    <property type="entry name" value="XAA-PRO AMINOPEPTIDASE 3"/>
    <property type="match status" value="1"/>
</dbReference>
<reference evidence="7" key="2">
    <citation type="journal article" date="2014" name="ISME J.">
        <title>Microbial stratification in low pH oxic and suboxic macroscopic growths along an acid mine drainage.</title>
        <authorList>
            <person name="Mendez-Garcia C."/>
            <person name="Mesa V."/>
            <person name="Sprenger R.R."/>
            <person name="Richter M."/>
            <person name="Diez M.S."/>
            <person name="Solano J."/>
            <person name="Bargiela R."/>
            <person name="Golyshina O.V."/>
            <person name="Manteca A."/>
            <person name="Ramos J.L."/>
            <person name="Gallego J.R."/>
            <person name="Llorente I."/>
            <person name="Martins Dos Santos V.A."/>
            <person name="Jensen O.N."/>
            <person name="Pelaez A.I."/>
            <person name="Sanchez J."/>
            <person name="Ferrer M."/>
        </authorList>
    </citation>
    <scope>NUCLEOTIDE SEQUENCE</scope>
</reference>
<accession>T0Z5L0</accession>
<feature type="domain" description="Aminopeptidase P N-terminal" evidence="6">
    <location>
        <begin position="40"/>
        <end position="180"/>
    </location>
</feature>
<name>T0Z5L0_9ZZZZ</name>
<dbReference type="InterPro" id="IPR007865">
    <property type="entry name" value="Aminopep_P_N"/>
</dbReference>
<evidence type="ECO:0000256" key="4">
    <source>
        <dbReference type="ARBA" id="ARBA00022801"/>
    </source>
</evidence>
<dbReference type="Gene3D" id="3.40.350.10">
    <property type="entry name" value="Creatinase/prolidase N-terminal domain"/>
    <property type="match status" value="1"/>
</dbReference>
<dbReference type="Pfam" id="PF00557">
    <property type="entry name" value="Peptidase_M24"/>
    <property type="match status" value="1"/>
</dbReference>
<dbReference type="Pfam" id="PF05195">
    <property type="entry name" value="AMP_N"/>
    <property type="match status" value="1"/>
</dbReference>
<dbReference type="InterPro" id="IPR000994">
    <property type="entry name" value="Pept_M24"/>
</dbReference>
<dbReference type="GO" id="GO:0030145">
    <property type="term" value="F:manganese ion binding"/>
    <property type="evidence" value="ECO:0007669"/>
    <property type="project" value="InterPro"/>
</dbReference>